<dbReference type="Gene3D" id="1.10.40.50">
    <property type="entry name" value="Probable gtpase engc, domain 3"/>
    <property type="match status" value="1"/>
</dbReference>
<keyword evidence="1 10" id="KW-0963">Cytoplasm</keyword>
<feature type="domain" description="EngC GTPase" evidence="11">
    <location>
        <begin position="90"/>
        <end position="234"/>
    </location>
</feature>
<dbReference type="SUPFAM" id="SSF52540">
    <property type="entry name" value="P-loop containing nucleoside triphosphate hydrolases"/>
    <property type="match status" value="1"/>
</dbReference>
<dbReference type="PROSITE" id="PS50936">
    <property type="entry name" value="ENGC_GTPASE"/>
    <property type="match status" value="1"/>
</dbReference>
<dbReference type="Proteomes" id="UP001165395">
    <property type="component" value="Unassembled WGS sequence"/>
</dbReference>
<feature type="binding site" evidence="10">
    <location>
        <position position="265"/>
    </location>
    <ligand>
        <name>Zn(2+)</name>
        <dbReference type="ChEBI" id="CHEBI:29105"/>
    </ligand>
</feature>
<dbReference type="InterPro" id="IPR012340">
    <property type="entry name" value="NA-bd_OB-fold"/>
</dbReference>
<comment type="function">
    <text evidence="10">One of several proteins that assist in the late maturation steps of the functional core of the 30S ribosomal subunit. Helps release RbfA from mature subunits. May play a role in the assembly of ribosomal proteins into the subunit. Circularly permuted GTPase that catalyzes slow GTP hydrolysis, GTPase activity is stimulated by the 30S ribosomal subunit.</text>
</comment>
<proteinExistence type="inferred from homology"/>
<feature type="binding site" evidence="10">
    <location>
        <position position="260"/>
    </location>
    <ligand>
        <name>Zn(2+)</name>
        <dbReference type="ChEBI" id="CHEBI:29105"/>
    </ligand>
</feature>
<dbReference type="Gene3D" id="3.40.50.300">
    <property type="entry name" value="P-loop containing nucleotide triphosphate hydrolases"/>
    <property type="match status" value="1"/>
</dbReference>
<feature type="binding site" evidence="10">
    <location>
        <begin position="178"/>
        <end position="186"/>
    </location>
    <ligand>
        <name>GTP</name>
        <dbReference type="ChEBI" id="CHEBI:37565"/>
    </ligand>
</feature>
<dbReference type="InterPro" id="IPR010914">
    <property type="entry name" value="RsgA_GTPase_dom"/>
</dbReference>
<dbReference type="InterPro" id="IPR004881">
    <property type="entry name" value="Ribosome_biogen_GTPase_RsgA"/>
</dbReference>
<evidence type="ECO:0000256" key="4">
    <source>
        <dbReference type="ARBA" id="ARBA00022730"/>
    </source>
</evidence>
<dbReference type="Pfam" id="PF03193">
    <property type="entry name" value="RsgA_GTPase"/>
    <property type="match status" value="1"/>
</dbReference>
<keyword evidence="7 10" id="KW-0862">Zinc</keyword>
<evidence type="ECO:0000256" key="8">
    <source>
        <dbReference type="ARBA" id="ARBA00022884"/>
    </source>
</evidence>
<dbReference type="EMBL" id="JAJBZT010000008">
    <property type="protein sequence ID" value="MCB6184626.1"/>
    <property type="molecule type" value="Genomic_DNA"/>
</dbReference>
<comment type="cofactor">
    <cofactor evidence="10">
        <name>Zn(2+)</name>
        <dbReference type="ChEBI" id="CHEBI:29105"/>
    </cofactor>
    <text evidence="10">Binds 1 zinc ion per subunit.</text>
</comment>
<dbReference type="InterPro" id="IPR027417">
    <property type="entry name" value="P-loop_NTPase"/>
</dbReference>
<dbReference type="PANTHER" id="PTHR32120:SF11">
    <property type="entry name" value="SMALL RIBOSOMAL SUBUNIT BIOGENESIS GTPASE RSGA 1, MITOCHONDRIAL-RELATED"/>
    <property type="match status" value="1"/>
</dbReference>
<feature type="binding site" evidence="10">
    <location>
        <begin position="129"/>
        <end position="132"/>
    </location>
    <ligand>
        <name>GTP</name>
        <dbReference type="ChEBI" id="CHEBI:37565"/>
    </ligand>
</feature>
<dbReference type="InterPro" id="IPR030378">
    <property type="entry name" value="G_CP_dom"/>
</dbReference>
<dbReference type="Gene3D" id="2.40.50.140">
    <property type="entry name" value="Nucleic acid-binding proteins"/>
    <property type="match status" value="1"/>
</dbReference>
<keyword evidence="6 10" id="KW-0378">Hydrolase</keyword>
<name>A0ABS8D8W3_9NEIS</name>
<evidence type="ECO:0000313" key="14">
    <source>
        <dbReference type="Proteomes" id="UP001165395"/>
    </source>
</evidence>
<dbReference type="CDD" id="cd04466">
    <property type="entry name" value="S1_YloQ_GTPase"/>
    <property type="match status" value="1"/>
</dbReference>
<comment type="similarity">
    <text evidence="10">Belongs to the TRAFAC class YlqF/YawG GTPase family. RsgA subfamily.</text>
</comment>
<dbReference type="HAMAP" id="MF_01820">
    <property type="entry name" value="GTPase_RsgA"/>
    <property type="match status" value="1"/>
</dbReference>
<evidence type="ECO:0000256" key="3">
    <source>
        <dbReference type="ARBA" id="ARBA00022723"/>
    </source>
</evidence>
<dbReference type="PROSITE" id="PS51721">
    <property type="entry name" value="G_CP"/>
    <property type="match status" value="1"/>
</dbReference>
<keyword evidence="9 10" id="KW-0342">GTP-binding</keyword>
<accession>A0ABS8D8W3</accession>
<comment type="subunit">
    <text evidence="10">Monomer. Associates with 30S ribosomal subunit, binds 16S rRNA.</text>
</comment>
<evidence type="ECO:0000259" key="12">
    <source>
        <dbReference type="PROSITE" id="PS51721"/>
    </source>
</evidence>
<dbReference type="PANTHER" id="PTHR32120">
    <property type="entry name" value="SMALL RIBOSOMAL SUBUNIT BIOGENESIS GTPASE RSGA"/>
    <property type="match status" value="1"/>
</dbReference>
<gene>
    <name evidence="10 13" type="primary">rsgA</name>
    <name evidence="13" type="ORF">LIN78_13850</name>
</gene>
<dbReference type="RefSeq" id="WP_227181435.1">
    <property type="nucleotide sequence ID" value="NZ_JAJBZT010000008.1"/>
</dbReference>
<dbReference type="CDD" id="cd01854">
    <property type="entry name" value="YjeQ_EngC"/>
    <property type="match status" value="1"/>
</dbReference>
<dbReference type="EC" id="3.6.1.-" evidence="10"/>
<comment type="caution">
    <text evidence="13">The sequence shown here is derived from an EMBL/GenBank/DDBJ whole genome shotgun (WGS) entry which is preliminary data.</text>
</comment>
<keyword evidence="5 10" id="KW-0547">Nucleotide-binding</keyword>
<keyword evidence="8 10" id="KW-0694">RNA-binding</keyword>
<feature type="domain" description="CP-type G" evidence="12">
    <location>
        <begin position="79"/>
        <end position="236"/>
    </location>
</feature>
<evidence type="ECO:0000313" key="13">
    <source>
        <dbReference type="EMBL" id="MCB6184626.1"/>
    </source>
</evidence>
<dbReference type="SUPFAM" id="SSF50249">
    <property type="entry name" value="Nucleic acid-binding proteins"/>
    <property type="match status" value="1"/>
</dbReference>
<keyword evidence="14" id="KW-1185">Reference proteome</keyword>
<organism evidence="13 14">
    <name type="scientific">Leeia speluncae</name>
    <dbReference type="NCBI Taxonomy" id="2884804"/>
    <lineage>
        <taxon>Bacteria</taxon>
        <taxon>Pseudomonadati</taxon>
        <taxon>Pseudomonadota</taxon>
        <taxon>Betaproteobacteria</taxon>
        <taxon>Neisseriales</taxon>
        <taxon>Leeiaceae</taxon>
        <taxon>Leeia</taxon>
    </lineage>
</organism>
<comment type="subcellular location">
    <subcellularLocation>
        <location evidence="10">Cytoplasm</location>
    </subcellularLocation>
</comment>
<keyword evidence="3 10" id="KW-0479">Metal-binding</keyword>
<feature type="binding site" evidence="10">
    <location>
        <position position="273"/>
    </location>
    <ligand>
        <name>Zn(2+)</name>
        <dbReference type="ChEBI" id="CHEBI:29105"/>
    </ligand>
</feature>
<evidence type="ECO:0000256" key="10">
    <source>
        <dbReference type="HAMAP-Rule" id="MF_01820"/>
    </source>
</evidence>
<keyword evidence="4 10" id="KW-0699">rRNA-binding</keyword>
<sequence length="302" mass="33006">MSKKSKPSNRPANTNLLEGLVIQSFGRRFRVETADGIFGCVTRGKKTDVACGDKVLIQKTALDEGVIEEILPRASLLYRQDEWRSKTIAANVSQILIVTAGVPSCHEAMLNRCILAAEVNHLPVTILVNKMDLSESQAVFESLSSFQALGYNVVPISAKQDVSPILALLKGHTSVLVGQSGMGKSTLVNALIPEAAARTGEISEALDSGKHTTTFATLYHLDEESQLIDSPGMQEFGLHHIDSRDIAGMFPEFRPYLGECRFHNCWHKVEPGCAIEAANADGKISDSRLAFYRLLIAERNIK</sequence>
<evidence type="ECO:0000256" key="7">
    <source>
        <dbReference type="ARBA" id="ARBA00022833"/>
    </source>
</evidence>
<protein>
    <recommendedName>
        <fullName evidence="10">Small ribosomal subunit biogenesis GTPase RsgA</fullName>
        <ecNumber evidence="10">3.6.1.-</ecNumber>
    </recommendedName>
</protein>
<evidence type="ECO:0000256" key="1">
    <source>
        <dbReference type="ARBA" id="ARBA00022490"/>
    </source>
</evidence>
<reference evidence="13" key="1">
    <citation type="submission" date="2021-10" db="EMBL/GenBank/DDBJ databases">
        <title>The complete genome sequence of Leeia sp. TBRC 13508.</title>
        <authorList>
            <person name="Charoenyingcharoen P."/>
            <person name="Yukphan P."/>
        </authorList>
    </citation>
    <scope>NUCLEOTIDE SEQUENCE</scope>
    <source>
        <strain evidence="13">TBRC 13508</strain>
    </source>
</reference>
<dbReference type="InterPro" id="IPR031944">
    <property type="entry name" value="RsgA_N"/>
</dbReference>
<evidence type="ECO:0000256" key="2">
    <source>
        <dbReference type="ARBA" id="ARBA00022517"/>
    </source>
</evidence>
<dbReference type="NCBIfam" id="TIGR00157">
    <property type="entry name" value="ribosome small subunit-dependent GTPase A"/>
    <property type="match status" value="1"/>
</dbReference>
<evidence type="ECO:0000256" key="5">
    <source>
        <dbReference type="ARBA" id="ARBA00022741"/>
    </source>
</evidence>
<keyword evidence="2 10" id="KW-0690">Ribosome biogenesis</keyword>
<evidence type="ECO:0000256" key="9">
    <source>
        <dbReference type="ARBA" id="ARBA00023134"/>
    </source>
</evidence>
<evidence type="ECO:0000259" key="11">
    <source>
        <dbReference type="PROSITE" id="PS50936"/>
    </source>
</evidence>
<feature type="binding site" evidence="10">
    <location>
        <position position="267"/>
    </location>
    <ligand>
        <name>Zn(2+)</name>
        <dbReference type="ChEBI" id="CHEBI:29105"/>
    </ligand>
</feature>
<evidence type="ECO:0000256" key="6">
    <source>
        <dbReference type="ARBA" id="ARBA00022801"/>
    </source>
</evidence>